<evidence type="ECO:0000256" key="4">
    <source>
        <dbReference type="ARBA" id="ARBA00022630"/>
    </source>
</evidence>
<evidence type="ECO:0000256" key="8">
    <source>
        <dbReference type="ARBA" id="ARBA00022741"/>
    </source>
</evidence>
<proteinExistence type="inferred from homology"/>
<keyword evidence="8 15" id="KW-0547">Nucleotide-binding</keyword>
<accession>A0AA45WKA8</accession>
<dbReference type="InterPro" id="IPR023468">
    <property type="entry name" value="Riboflavin_kinase"/>
</dbReference>
<dbReference type="NCBIfam" id="NF004162">
    <property type="entry name" value="PRK05627.1-5"/>
    <property type="match status" value="1"/>
</dbReference>
<dbReference type="PIRSF" id="PIRSF004491">
    <property type="entry name" value="FAD_Synth"/>
    <property type="match status" value="1"/>
</dbReference>
<comment type="catalytic activity">
    <reaction evidence="13 15">
        <text>riboflavin + ATP = FMN + ADP + H(+)</text>
        <dbReference type="Rhea" id="RHEA:14357"/>
        <dbReference type="ChEBI" id="CHEBI:15378"/>
        <dbReference type="ChEBI" id="CHEBI:30616"/>
        <dbReference type="ChEBI" id="CHEBI:57986"/>
        <dbReference type="ChEBI" id="CHEBI:58210"/>
        <dbReference type="ChEBI" id="CHEBI:456216"/>
        <dbReference type="EC" id="2.7.1.26"/>
    </reaction>
</comment>
<feature type="domain" description="Riboflavin kinase" evidence="16">
    <location>
        <begin position="176"/>
        <end position="300"/>
    </location>
</feature>
<keyword evidence="11 15" id="KW-0067">ATP-binding</keyword>
<dbReference type="GO" id="GO:0006747">
    <property type="term" value="P:FAD biosynthetic process"/>
    <property type="evidence" value="ECO:0007669"/>
    <property type="project" value="UniProtKB-UniRule"/>
</dbReference>
<dbReference type="NCBIfam" id="TIGR00083">
    <property type="entry name" value="ribF"/>
    <property type="match status" value="1"/>
</dbReference>
<dbReference type="InterPro" id="IPR015865">
    <property type="entry name" value="Riboflavin_kinase_bac/euk"/>
</dbReference>
<comment type="catalytic activity">
    <reaction evidence="14 15">
        <text>FMN + ATP + H(+) = FAD + diphosphate</text>
        <dbReference type="Rhea" id="RHEA:17237"/>
        <dbReference type="ChEBI" id="CHEBI:15378"/>
        <dbReference type="ChEBI" id="CHEBI:30616"/>
        <dbReference type="ChEBI" id="CHEBI:33019"/>
        <dbReference type="ChEBI" id="CHEBI:57692"/>
        <dbReference type="ChEBI" id="CHEBI:58210"/>
        <dbReference type="EC" id="2.7.7.2"/>
    </reaction>
</comment>
<dbReference type="GO" id="GO:0009231">
    <property type="term" value="P:riboflavin biosynthetic process"/>
    <property type="evidence" value="ECO:0007669"/>
    <property type="project" value="InterPro"/>
</dbReference>
<evidence type="ECO:0000313" key="18">
    <source>
        <dbReference type="Proteomes" id="UP001157947"/>
    </source>
</evidence>
<keyword evidence="18" id="KW-1185">Reference proteome</keyword>
<protein>
    <recommendedName>
        <fullName evidence="15">Riboflavin biosynthesis protein</fullName>
    </recommendedName>
    <domain>
        <recommendedName>
            <fullName evidence="15">Riboflavin kinase</fullName>
            <ecNumber evidence="15">2.7.1.26</ecNumber>
        </recommendedName>
        <alternativeName>
            <fullName evidence="15">Flavokinase</fullName>
        </alternativeName>
    </domain>
    <domain>
        <recommendedName>
            <fullName evidence="15">FMN adenylyltransferase</fullName>
            <ecNumber evidence="15">2.7.7.2</ecNumber>
        </recommendedName>
        <alternativeName>
            <fullName evidence="15">FAD pyrophosphorylase</fullName>
        </alternativeName>
        <alternativeName>
            <fullName evidence="15">FAD synthase</fullName>
        </alternativeName>
    </domain>
</protein>
<dbReference type="GO" id="GO:0009398">
    <property type="term" value="P:FMN biosynthetic process"/>
    <property type="evidence" value="ECO:0007669"/>
    <property type="project" value="UniProtKB-UniRule"/>
</dbReference>
<dbReference type="PANTHER" id="PTHR22749">
    <property type="entry name" value="RIBOFLAVIN KINASE/FMN ADENYLYLTRANSFERASE"/>
    <property type="match status" value="1"/>
</dbReference>
<dbReference type="Pfam" id="PF01687">
    <property type="entry name" value="Flavokinase"/>
    <property type="match status" value="1"/>
</dbReference>
<evidence type="ECO:0000313" key="17">
    <source>
        <dbReference type="EMBL" id="SMP06078.1"/>
    </source>
</evidence>
<dbReference type="InterPro" id="IPR023465">
    <property type="entry name" value="Riboflavin_kinase_dom_sf"/>
</dbReference>
<evidence type="ECO:0000256" key="1">
    <source>
        <dbReference type="ARBA" id="ARBA00002121"/>
    </source>
</evidence>
<evidence type="ECO:0000256" key="12">
    <source>
        <dbReference type="ARBA" id="ARBA00023268"/>
    </source>
</evidence>
<sequence>MTKIIFEKDLPLKEITVCTIGNFDGVHKGHAEILKKLKEDAKIINAKSVVITFYPHPRNVIYKDKKICAITNLKTKLKLIKNFDIDYILVIEFRKQFYQQTAKQFMEFLKQNLNPAKIVIGEDWRFGYKKEGDIEFAKKYFDLDVVKPILTDNHKISSSQIREYLSEGDIEKAVELLGHEYFIIEEVIKGNNIGSKIGFPTINLKAETELCLKKGVYAGYSIINGNKYKSVINYGYRPTVDGKNLVMEAHIIEDYNIEKLPKEIAIQFEKFIREEKKFKDLEELKKQISEDIKTAKNILEKKDVLVK</sequence>
<keyword evidence="6 15" id="KW-0808">Transferase</keyword>
<dbReference type="InterPro" id="IPR015864">
    <property type="entry name" value="FAD_synthase"/>
</dbReference>
<comment type="pathway">
    <text evidence="2 15">Cofactor biosynthesis; FAD biosynthesis; FAD from FMN: step 1/1.</text>
</comment>
<comment type="similarity">
    <text evidence="15">Belongs to the ribF family.</text>
</comment>
<evidence type="ECO:0000256" key="7">
    <source>
        <dbReference type="ARBA" id="ARBA00022695"/>
    </source>
</evidence>
<evidence type="ECO:0000259" key="16">
    <source>
        <dbReference type="SMART" id="SM00904"/>
    </source>
</evidence>
<evidence type="ECO:0000256" key="15">
    <source>
        <dbReference type="PIRNR" id="PIRNR004491"/>
    </source>
</evidence>
<dbReference type="AlphaFoldDB" id="A0AA45WKA8"/>
<evidence type="ECO:0000256" key="10">
    <source>
        <dbReference type="ARBA" id="ARBA00022827"/>
    </source>
</evidence>
<dbReference type="RefSeq" id="WP_265134522.1">
    <property type="nucleotide sequence ID" value="NZ_FXTX01000004.1"/>
</dbReference>
<keyword evidence="12" id="KW-0511">Multifunctional enzyme</keyword>
<dbReference type="GO" id="GO:0005524">
    <property type="term" value="F:ATP binding"/>
    <property type="evidence" value="ECO:0007669"/>
    <property type="project" value="UniProtKB-UniRule"/>
</dbReference>
<evidence type="ECO:0000256" key="13">
    <source>
        <dbReference type="ARBA" id="ARBA00047880"/>
    </source>
</evidence>
<dbReference type="Pfam" id="PF06574">
    <property type="entry name" value="FAD_syn"/>
    <property type="match status" value="1"/>
</dbReference>
<evidence type="ECO:0000256" key="9">
    <source>
        <dbReference type="ARBA" id="ARBA00022777"/>
    </source>
</evidence>
<dbReference type="EC" id="2.7.1.26" evidence="15"/>
<dbReference type="InterPro" id="IPR014729">
    <property type="entry name" value="Rossmann-like_a/b/a_fold"/>
</dbReference>
<keyword evidence="9 15" id="KW-0418">Kinase</keyword>
<dbReference type="Proteomes" id="UP001157947">
    <property type="component" value="Unassembled WGS sequence"/>
</dbReference>
<dbReference type="PANTHER" id="PTHR22749:SF6">
    <property type="entry name" value="RIBOFLAVIN KINASE"/>
    <property type="match status" value="1"/>
</dbReference>
<dbReference type="SUPFAM" id="SSF52374">
    <property type="entry name" value="Nucleotidylyl transferase"/>
    <property type="match status" value="1"/>
</dbReference>
<dbReference type="SMART" id="SM00904">
    <property type="entry name" value="Flavokinase"/>
    <property type="match status" value="1"/>
</dbReference>
<comment type="function">
    <text evidence="1">Catalyzes the phosphorylation of riboflavin to FMN followed by the adenylation of FMN to FAD.</text>
</comment>
<evidence type="ECO:0000256" key="11">
    <source>
        <dbReference type="ARBA" id="ARBA00022840"/>
    </source>
</evidence>
<name>A0AA45WKA8_9AQUI</name>
<evidence type="ECO:0000256" key="5">
    <source>
        <dbReference type="ARBA" id="ARBA00022643"/>
    </source>
</evidence>
<keyword evidence="7 15" id="KW-0548">Nucleotidyltransferase</keyword>
<organism evidence="17 18">
    <name type="scientific">Venenivibrio stagnispumantis</name>
    <dbReference type="NCBI Taxonomy" id="407998"/>
    <lineage>
        <taxon>Bacteria</taxon>
        <taxon>Pseudomonadati</taxon>
        <taxon>Aquificota</taxon>
        <taxon>Aquificia</taxon>
        <taxon>Aquificales</taxon>
        <taxon>Hydrogenothermaceae</taxon>
        <taxon>Venenivibrio</taxon>
    </lineage>
</organism>
<dbReference type="GO" id="GO:0003919">
    <property type="term" value="F:FMN adenylyltransferase activity"/>
    <property type="evidence" value="ECO:0007669"/>
    <property type="project" value="UniProtKB-UniRule"/>
</dbReference>
<dbReference type="Gene3D" id="3.40.50.620">
    <property type="entry name" value="HUPs"/>
    <property type="match status" value="1"/>
</dbReference>
<gene>
    <name evidence="17" type="ORF">SAMN06264868_10424</name>
</gene>
<comment type="pathway">
    <text evidence="3 15">Cofactor biosynthesis; FMN biosynthesis; FMN from riboflavin (ATP route): step 1/1.</text>
</comment>
<dbReference type="EMBL" id="FXTX01000004">
    <property type="protein sequence ID" value="SMP06078.1"/>
    <property type="molecule type" value="Genomic_DNA"/>
</dbReference>
<dbReference type="Gene3D" id="2.40.30.30">
    <property type="entry name" value="Riboflavin kinase-like"/>
    <property type="match status" value="1"/>
</dbReference>
<evidence type="ECO:0000256" key="6">
    <source>
        <dbReference type="ARBA" id="ARBA00022679"/>
    </source>
</evidence>
<dbReference type="CDD" id="cd02064">
    <property type="entry name" value="FAD_synthetase_N"/>
    <property type="match status" value="1"/>
</dbReference>
<keyword evidence="5 15" id="KW-0288">FMN</keyword>
<keyword evidence="10 15" id="KW-0274">FAD</keyword>
<evidence type="ECO:0000256" key="3">
    <source>
        <dbReference type="ARBA" id="ARBA00005201"/>
    </source>
</evidence>
<dbReference type="EC" id="2.7.7.2" evidence="15"/>
<dbReference type="FunFam" id="3.40.50.620:FF:000021">
    <property type="entry name" value="Riboflavin biosynthesis protein"/>
    <property type="match status" value="1"/>
</dbReference>
<keyword evidence="4 15" id="KW-0285">Flavoprotein</keyword>
<reference evidence="17" key="1">
    <citation type="submission" date="2017-05" db="EMBL/GenBank/DDBJ databases">
        <authorList>
            <person name="Varghese N."/>
            <person name="Submissions S."/>
        </authorList>
    </citation>
    <scope>NUCLEOTIDE SEQUENCE</scope>
    <source>
        <strain evidence="17">DSM 18763</strain>
    </source>
</reference>
<dbReference type="InterPro" id="IPR002606">
    <property type="entry name" value="Riboflavin_kinase_bac"/>
</dbReference>
<dbReference type="SUPFAM" id="SSF82114">
    <property type="entry name" value="Riboflavin kinase-like"/>
    <property type="match status" value="1"/>
</dbReference>
<evidence type="ECO:0000256" key="14">
    <source>
        <dbReference type="ARBA" id="ARBA00049494"/>
    </source>
</evidence>
<dbReference type="GO" id="GO:0008531">
    <property type="term" value="F:riboflavin kinase activity"/>
    <property type="evidence" value="ECO:0007669"/>
    <property type="project" value="UniProtKB-UniRule"/>
</dbReference>
<evidence type="ECO:0000256" key="2">
    <source>
        <dbReference type="ARBA" id="ARBA00004726"/>
    </source>
</evidence>
<comment type="caution">
    <text evidence="17">The sequence shown here is derived from an EMBL/GenBank/DDBJ whole genome shotgun (WGS) entry which is preliminary data.</text>
</comment>